<evidence type="ECO:0000313" key="2">
    <source>
        <dbReference type="EMBL" id="GIF02206.1"/>
    </source>
</evidence>
<name>A0A919KB30_9ACTN</name>
<organism evidence="2 3">
    <name type="scientific">Paractinoplanes rishiriensis</name>
    <dbReference type="NCBI Taxonomy" id="1050105"/>
    <lineage>
        <taxon>Bacteria</taxon>
        <taxon>Bacillati</taxon>
        <taxon>Actinomycetota</taxon>
        <taxon>Actinomycetes</taxon>
        <taxon>Micromonosporales</taxon>
        <taxon>Micromonosporaceae</taxon>
        <taxon>Paractinoplanes</taxon>
    </lineage>
</organism>
<keyword evidence="3" id="KW-1185">Reference proteome</keyword>
<reference evidence="2" key="1">
    <citation type="submission" date="2021-01" db="EMBL/GenBank/DDBJ databases">
        <title>Whole genome shotgun sequence of Actinoplanes rishiriensis NBRC 108556.</title>
        <authorList>
            <person name="Komaki H."/>
            <person name="Tamura T."/>
        </authorList>
    </citation>
    <scope>NUCLEOTIDE SEQUENCE</scope>
    <source>
        <strain evidence="2">NBRC 108556</strain>
    </source>
</reference>
<comment type="caution">
    <text evidence="2">The sequence shown here is derived from an EMBL/GenBank/DDBJ whole genome shotgun (WGS) entry which is preliminary data.</text>
</comment>
<feature type="region of interest" description="Disordered" evidence="1">
    <location>
        <begin position="20"/>
        <end position="51"/>
    </location>
</feature>
<evidence type="ECO:0000313" key="3">
    <source>
        <dbReference type="Proteomes" id="UP000636960"/>
    </source>
</evidence>
<proteinExistence type="predicted"/>
<dbReference type="InterPro" id="IPR036390">
    <property type="entry name" value="WH_DNA-bd_sf"/>
</dbReference>
<dbReference type="AlphaFoldDB" id="A0A919KB30"/>
<dbReference type="EMBL" id="BOMV01000124">
    <property type="protein sequence ID" value="GIF02206.1"/>
    <property type="molecule type" value="Genomic_DNA"/>
</dbReference>
<accession>A0A919KB30</accession>
<dbReference type="InterPro" id="IPR036388">
    <property type="entry name" value="WH-like_DNA-bd_sf"/>
</dbReference>
<dbReference type="Proteomes" id="UP000636960">
    <property type="component" value="Unassembled WGS sequence"/>
</dbReference>
<sequence length="122" mass="13413">MPQTWARRAAGTRFDFASHECTGRRGRPFRDDRTQECGPRHQWHHRGRSSGLTSLDHHINALVQARCDHAHRASSISQHMAVLREAGLIHSDRVGKAVLHIITPLGVGAAPRGHAGRGLAAL</sequence>
<protein>
    <recommendedName>
        <fullName evidence="4">ArsR family transcriptional regulator</fullName>
    </recommendedName>
</protein>
<feature type="compositionally biased region" description="Basic and acidic residues" evidence="1">
    <location>
        <begin position="20"/>
        <end position="39"/>
    </location>
</feature>
<evidence type="ECO:0000256" key="1">
    <source>
        <dbReference type="SAM" id="MobiDB-lite"/>
    </source>
</evidence>
<gene>
    <name evidence="2" type="ORF">Ari01nite_96700</name>
</gene>
<evidence type="ECO:0008006" key="4">
    <source>
        <dbReference type="Google" id="ProtNLM"/>
    </source>
</evidence>
<dbReference type="SUPFAM" id="SSF46785">
    <property type="entry name" value="Winged helix' DNA-binding domain"/>
    <property type="match status" value="1"/>
</dbReference>
<dbReference type="Gene3D" id="1.10.10.10">
    <property type="entry name" value="Winged helix-like DNA-binding domain superfamily/Winged helix DNA-binding domain"/>
    <property type="match status" value="1"/>
</dbReference>